<dbReference type="VEuPathDB" id="PlasmoDB:PVVCY_1104870"/>
<protein>
    <submittedName>
        <fullName evidence="1">CIR protein PIR protein</fullName>
    </submittedName>
</protein>
<evidence type="ECO:0000313" key="2">
    <source>
        <dbReference type="Proteomes" id="UP000290582"/>
    </source>
</evidence>
<sequence>MAKPSCDIEKVYKEFGTIDSYFYEEENNGTTSLISKGLIDNYCHYENKSGNGNCHNDYFEMTSSSVIHLINNLKGKCGLDFDKLAEYAILWLSFKLNKKPQHKFAKLNDFYNSHIENNKCYNDIIKDSPSMTYKKIIDTKKDLMNIKEISKFDGPFSILYYLYYGISDVVIDCGENLKIANSFVNQFNDLNNDPNNKENSSYNKLLSTLSNDYNNLKKLYKKKSCDFPDPPGLTPQTSPVDNSVKVSGQTFGETSEGTSSNSLIASKLIPALLTFSVIPVFLGVAYKVNNK</sequence>
<dbReference type="NCBIfam" id="TIGR01590">
    <property type="entry name" value="yir-bir-cir_Pla"/>
    <property type="match status" value="1"/>
</dbReference>
<gene>
    <name evidence="1" type="ORF">PVVCY_1104870</name>
</gene>
<dbReference type="Proteomes" id="UP000290582">
    <property type="component" value="Chromosome PVVCY_11"/>
</dbReference>
<accession>A0A449BVU1</accession>
<dbReference type="RefSeq" id="XP_008626264.2">
    <property type="nucleotide sequence ID" value="XM_008628042.2"/>
</dbReference>
<dbReference type="AlphaFoldDB" id="A0A449BVU1"/>
<organism evidence="1 2">
    <name type="scientific">Plasmodium vinckei vinckei</name>
    <dbReference type="NCBI Taxonomy" id="54757"/>
    <lineage>
        <taxon>Eukaryota</taxon>
        <taxon>Sar</taxon>
        <taxon>Alveolata</taxon>
        <taxon>Apicomplexa</taxon>
        <taxon>Aconoidasida</taxon>
        <taxon>Haemosporida</taxon>
        <taxon>Plasmodiidae</taxon>
        <taxon>Plasmodium</taxon>
        <taxon>Plasmodium (Vinckeia)</taxon>
    </lineage>
</organism>
<evidence type="ECO:0000313" key="1">
    <source>
        <dbReference type="EMBL" id="VEV57595.1"/>
    </source>
</evidence>
<proteinExistence type="predicted"/>
<reference evidence="1 2" key="1">
    <citation type="submission" date="2019-01" db="EMBL/GenBank/DDBJ databases">
        <authorList>
            <person name="Ramaprasad A."/>
        </authorList>
    </citation>
    <scope>NUCLEOTIDE SEQUENCE [LARGE SCALE GENOMIC DNA]</scope>
</reference>
<dbReference type="GeneID" id="19962608"/>
<dbReference type="KEGG" id="pvv:PVVCY_1104870"/>
<dbReference type="Pfam" id="PF06022">
    <property type="entry name" value="Cir_Bir_Yir"/>
    <property type="match status" value="1"/>
</dbReference>
<dbReference type="InterPro" id="IPR006477">
    <property type="entry name" value="Yir_bir_cir"/>
</dbReference>
<name>A0A449BVU1_PLAVN</name>
<dbReference type="EMBL" id="LR215067">
    <property type="protein sequence ID" value="VEV57595.1"/>
    <property type="molecule type" value="Genomic_DNA"/>
</dbReference>